<dbReference type="EMBL" id="UINC01050754">
    <property type="protein sequence ID" value="SVB64094.1"/>
    <property type="molecule type" value="Genomic_DNA"/>
</dbReference>
<reference evidence="1" key="1">
    <citation type="submission" date="2018-05" db="EMBL/GenBank/DDBJ databases">
        <authorList>
            <person name="Lanie J.A."/>
            <person name="Ng W.-L."/>
            <person name="Kazmierczak K.M."/>
            <person name="Andrzejewski T.M."/>
            <person name="Davidsen T.M."/>
            <person name="Wayne K.J."/>
            <person name="Tettelin H."/>
            <person name="Glass J.I."/>
            <person name="Rusch D."/>
            <person name="Podicherti R."/>
            <person name="Tsui H.-C.T."/>
            <person name="Winkler M.E."/>
        </authorList>
    </citation>
    <scope>NUCLEOTIDE SEQUENCE</scope>
</reference>
<sequence length="34" mass="3904">MNERKAMTEMLWRTGFCGYLANHPGHQAPDQANQ</sequence>
<accession>A0A382FP06</accession>
<dbReference type="AlphaFoldDB" id="A0A382FP06"/>
<evidence type="ECO:0000313" key="1">
    <source>
        <dbReference type="EMBL" id="SVB64094.1"/>
    </source>
</evidence>
<name>A0A382FP06_9ZZZZ</name>
<proteinExistence type="predicted"/>
<protein>
    <submittedName>
        <fullName evidence="1">Uncharacterized protein</fullName>
    </submittedName>
</protein>
<gene>
    <name evidence="1" type="ORF">METZ01_LOCUS216948</name>
</gene>
<organism evidence="1">
    <name type="scientific">marine metagenome</name>
    <dbReference type="NCBI Taxonomy" id="408172"/>
    <lineage>
        <taxon>unclassified sequences</taxon>
        <taxon>metagenomes</taxon>
        <taxon>ecological metagenomes</taxon>
    </lineage>
</organism>